<dbReference type="PANTHER" id="PTHR43213">
    <property type="entry name" value="BIFUNCTIONAL DTTP/UTP PYROPHOSPHATASE/METHYLTRANSFERASE PROTEIN-RELATED"/>
    <property type="match status" value="1"/>
</dbReference>
<sequence>MTVRLVLASASPSRRELLHRAGVEPTVHVSDVDEDAILERAVAAYGPLEPADVALTLARAKAEDVTAQLAGLSEATADAIVLGCDSVLELDGQALGKPGTAERATERWRAMRGRTGILHTGHWVVDDREPDAGGTGGTLGATASTPIRFAEVTDEEIAAYVASGEPLGVAGAFTLEGRAAPYIEGIEGDPSNVMGLSLPLLRLLLAELDIPWPDVLAT</sequence>
<accession>A0A077M0A0</accession>
<dbReference type="Proteomes" id="UP000035721">
    <property type="component" value="Unassembled WGS sequence"/>
</dbReference>
<comment type="caution">
    <text evidence="3">Lacks conserved residue(s) required for the propagation of feature annotation.</text>
</comment>
<comment type="cofactor">
    <cofactor evidence="1 3">
        <name>a divalent metal cation</name>
        <dbReference type="ChEBI" id="CHEBI:60240"/>
    </cofactor>
</comment>
<keyword evidence="3" id="KW-0963">Cytoplasm</keyword>
<dbReference type="SUPFAM" id="SSF52972">
    <property type="entry name" value="ITPase-like"/>
    <property type="match status" value="1"/>
</dbReference>
<name>A0A077M0A0_9MICO</name>
<dbReference type="PANTHER" id="PTHR43213:SF5">
    <property type="entry name" value="BIFUNCTIONAL DTTP_UTP PYROPHOSPHATASE_METHYLTRANSFERASE PROTEIN-RELATED"/>
    <property type="match status" value="1"/>
</dbReference>
<comment type="function">
    <text evidence="3">Nucleoside triphosphate pyrophosphatase. May have a dual role in cell division arrest and in preventing the incorporation of modified nucleotides into cellular nucleic acids.</text>
</comment>
<dbReference type="EMBL" id="CAJB01000346">
    <property type="protein sequence ID" value="CCH79281.1"/>
    <property type="molecule type" value="Genomic_DNA"/>
</dbReference>
<dbReference type="CDD" id="cd00555">
    <property type="entry name" value="Maf"/>
    <property type="match status" value="1"/>
</dbReference>
<dbReference type="STRING" id="1194083.BN12_410038"/>
<keyword evidence="5" id="KW-1185">Reference proteome</keyword>
<comment type="catalytic activity">
    <reaction evidence="3">
        <text>a ribonucleoside 5'-triphosphate + H2O = a ribonucleoside 5'-phosphate + diphosphate + H(+)</text>
        <dbReference type="Rhea" id="RHEA:23996"/>
        <dbReference type="ChEBI" id="CHEBI:15377"/>
        <dbReference type="ChEBI" id="CHEBI:15378"/>
        <dbReference type="ChEBI" id="CHEBI:33019"/>
        <dbReference type="ChEBI" id="CHEBI:58043"/>
        <dbReference type="ChEBI" id="CHEBI:61557"/>
        <dbReference type="EC" id="3.6.1.9"/>
    </reaction>
</comment>
<protein>
    <recommendedName>
        <fullName evidence="3">Nucleoside triphosphate pyrophosphatase</fullName>
        <ecNumber evidence="3">3.6.1.9</ecNumber>
    </recommendedName>
    <alternativeName>
        <fullName evidence="3">Nucleotide pyrophosphatase</fullName>
        <shortName evidence="3">Nucleotide PPase</shortName>
    </alternativeName>
</protein>
<evidence type="ECO:0000313" key="5">
    <source>
        <dbReference type="Proteomes" id="UP000035721"/>
    </source>
</evidence>
<dbReference type="InterPro" id="IPR003697">
    <property type="entry name" value="Maf-like"/>
</dbReference>
<dbReference type="InterPro" id="IPR029001">
    <property type="entry name" value="ITPase-like_fam"/>
</dbReference>
<feature type="active site" description="Proton acceptor" evidence="3">
    <location>
        <position position="85"/>
    </location>
</feature>
<dbReference type="Pfam" id="PF02545">
    <property type="entry name" value="Maf"/>
    <property type="match status" value="1"/>
</dbReference>
<evidence type="ECO:0000256" key="2">
    <source>
        <dbReference type="ARBA" id="ARBA00022801"/>
    </source>
</evidence>
<reference evidence="4 5" key="1">
    <citation type="journal article" date="2013" name="ISME J.">
        <title>A metabolic model for members of the genus Tetrasphaera involved in enhanced biological phosphorus removal.</title>
        <authorList>
            <person name="Kristiansen R."/>
            <person name="Nguyen H.T.T."/>
            <person name="Saunders A.M."/>
            <person name="Nielsen J.L."/>
            <person name="Wimmer R."/>
            <person name="Le V.Q."/>
            <person name="McIlroy S.J."/>
            <person name="Petrovski S."/>
            <person name="Seviour R.J."/>
            <person name="Calteau A."/>
            <person name="Nielsen K.L."/>
            <person name="Nielsen P.H."/>
        </authorList>
    </citation>
    <scope>NUCLEOTIDE SEQUENCE [LARGE SCALE GENOMIC DNA]</scope>
    <source>
        <strain evidence="4 5">T1-X7</strain>
    </source>
</reference>
<organism evidence="4 5">
    <name type="scientific">Nostocoides japonicum T1-X7</name>
    <dbReference type="NCBI Taxonomy" id="1194083"/>
    <lineage>
        <taxon>Bacteria</taxon>
        <taxon>Bacillati</taxon>
        <taxon>Actinomycetota</taxon>
        <taxon>Actinomycetes</taxon>
        <taxon>Micrococcales</taxon>
        <taxon>Intrasporangiaceae</taxon>
        <taxon>Nostocoides</taxon>
    </lineage>
</organism>
<dbReference type="GO" id="GO:0047429">
    <property type="term" value="F:nucleoside triphosphate diphosphatase activity"/>
    <property type="evidence" value="ECO:0007669"/>
    <property type="project" value="UniProtKB-EC"/>
</dbReference>
<dbReference type="Gene3D" id="3.90.950.10">
    <property type="match status" value="1"/>
</dbReference>
<evidence type="ECO:0000313" key="4">
    <source>
        <dbReference type="EMBL" id="CCH79281.1"/>
    </source>
</evidence>
<dbReference type="GO" id="GO:0005737">
    <property type="term" value="C:cytoplasm"/>
    <property type="evidence" value="ECO:0007669"/>
    <property type="project" value="UniProtKB-SubCell"/>
</dbReference>
<keyword evidence="2 3" id="KW-0378">Hydrolase</keyword>
<gene>
    <name evidence="4" type="ORF">BN12_410038</name>
</gene>
<dbReference type="PIRSF" id="PIRSF006305">
    <property type="entry name" value="Maf"/>
    <property type="match status" value="1"/>
</dbReference>
<comment type="similarity">
    <text evidence="3">Belongs to the Maf family.</text>
</comment>
<evidence type="ECO:0000256" key="3">
    <source>
        <dbReference type="HAMAP-Rule" id="MF_00528"/>
    </source>
</evidence>
<dbReference type="HAMAP" id="MF_00528">
    <property type="entry name" value="Maf"/>
    <property type="match status" value="1"/>
</dbReference>
<dbReference type="GO" id="GO:0009117">
    <property type="term" value="P:nucleotide metabolic process"/>
    <property type="evidence" value="ECO:0007669"/>
    <property type="project" value="UniProtKB-KW"/>
</dbReference>
<proteinExistence type="inferred from homology"/>
<comment type="subcellular location">
    <subcellularLocation>
        <location evidence="3">Cytoplasm</location>
    </subcellularLocation>
</comment>
<dbReference type="AlphaFoldDB" id="A0A077M0A0"/>
<keyword evidence="3" id="KW-0546">Nucleotide metabolism</keyword>
<evidence type="ECO:0000256" key="1">
    <source>
        <dbReference type="ARBA" id="ARBA00001968"/>
    </source>
</evidence>
<comment type="caution">
    <text evidence="4">The sequence shown here is derived from an EMBL/GenBank/DDBJ whole genome shotgun (WGS) entry which is preliminary data.</text>
</comment>
<dbReference type="NCBIfam" id="TIGR00172">
    <property type="entry name" value="maf"/>
    <property type="match status" value="1"/>
</dbReference>
<comment type="catalytic activity">
    <reaction evidence="3">
        <text>a 2'-deoxyribonucleoside 5'-triphosphate + H2O = a 2'-deoxyribonucleoside 5'-phosphate + diphosphate + H(+)</text>
        <dbReference type="Rhea" id="RHEA:44644"/>
        <dbReference type="ChEBI" id="CHEBI:15377"/>
        <dbReference type="ChEBI" id="CHEBI:15378"/>
        <dbReference type="ChEBI" id="CHEBI:33019"/>
        <dbReference type="ChEBI" id="CHEBI:61560"/>
        <dbReference type="ChEBI" id="CHEBI:65317"/>
        <dbReference type="EC" id="3.6.1.9"/>
    </reaction>
</comment>
<dbReference type="EC" id="3.6.1.9" evidence="3"/>